<keyword evidence="1" id="KW-1133">Transmembrane helix</keyword>
<protein>
    <submittedName>
        <fullName evidence="2">DUF2627 domain-containing protein</fullName>
    </submittedName>
</protein>
<evidence type="ECO:0000313" key="2">
    <source>
        <dbReference type="EMBL" id="MFD1204396.1"/>
    </source>
</evidence>
<comment type="caution">
    <text evidence="2">The sequence shown here is derived from an EMBL/GenBank/DDBJ whole genome shotgun (WGS) entry which is preliminary data.</text>
</comment>
<dbReference type="EMBL" id="JBHTLT010000020">
    <property type="protein sequence ID" value="MFD1204396.1"/>
    <property type="molecule type" value="Genomic_DNA"/>
</dbReference>
<evidence type="ECO:0000313" key="3">
    <source>
        <dbReference type="Proteomes" id="UP001597231"/>
    </source>
</evidence>
<keyword evidence="1" id="KW-0472">Membrane</keyword>
<proteinExistence type="predicted"/>
<dbReference type="Pfam" id="PF11118">
    <property type="entry name" value="DUF2627"/>
    <property type="match status" value="1"/>
</dbReference>
<gene>
    <name evidence="2" type="ORF">ACFQ38_04535</name>
</gene>
<keyword evidence="1" id="KW-0812">Transmembrane</keyword>
<dbReference type="RefSeq" id="WP_336823210.1">
    <property type="nucleotide sequence ID" value="NZ_JBHTLT010000020.1"/>
</dbReference>
<name>A0ABW3TUE7_9BACL</name>
<feature type="transmembrane region" description="Helical" evidence="1">
    <location>
        <begin position="39"/>
        <end position="62"/>
    </location>
</feature>
<evidence type="ECO:0000256" key="1">
    <source>
        <dbReference type="SAM" id="Phobius"/>
    </source>
</evidence>
<sequence>MARMAAFIVLLIPILITAGGIKLMRDSLFGILFSPFPFIWLQFIVGLIMFSAGIAFFAGFLLRRDRRKGRVQERFKEK</sequence>
<accession>A0ABW3TUE7</accession>
<organism evidence="2 3">
    <name type="scientific">Sporosarcina contaminans</name>
    <dbReference type="NCBI Taxonomy" id="633403"/>
    <lineage>
        <taxon>Bacteria</taxon>
        <taxon>Bacillati</taxon>
        <taxon>Bacillota</taxon>
        <taxon>Bacilli</taxon>
        <taxon>Bacillales</taxon>
        <taxon>Caryophanaceae</taxon>
        <taxon>Sporosarcina</taxon>
    </lineage>
</organism>
<dbReference type="InterPro" id="IPR020138">
    <property type="entry name" value="Uncharacterised_YqzF"/>
</dbReference>
<reference evidence="3" key="1">
    <citation type="journal article" date="2019" name="Int. J. Syst. Evol. Microbiol.">
        <title>The Global Catalogue of Microorganisms (GCM) 10K type strain sequencing project: providing services to taxonomists for standard genome sequencing and annotation.</title>
        <authorList>
            <consortium name="The Broad Institute Genomics Platform"/>
            <consortium name="The Broad Institute Genome Sequencing Center for Infectious Disease"/>
            <person name="Wu L."/>
            <person name="Ma J."/>
        </authorList>
    </citation>
    <scope>NUCLEOTIDE SEQUENCE [LARGE SCALE GENOMIC DNA]</scope>
    <source>
        <strain evidence="3">CCUG 53915</strain>
    </source>
</reference>
<keyword evidence="3" id="KW-1185">Reference proteome</keyword>
<dbReference type="Proteomes" id="UP001597231">
    <property type="component" value="Unassembled WGS sequence"/>
</dbReference>